<feature type="domain" description="C2H2-type" evidence="7">
    <location>
        <begin position="334"/>
        <end position="361"/>
    </location>
</feature>
<dbReference type="PROSITE" id="PS50805">
    <property type="entry name" value="KRAB"/>
    <property type="match status" value="1"/>
</dbReference>
<keyword evidence="2" id="KW-0677">Repeat</keyword>
<evidence type="ECO:0000313" key="9">
    <source>
        <dbReference type="Proteomes" id="UP001652627"/>
    </source>
</evidence>
<dbReference type="SMART" id="SM00349">
    <property type="entry name" value="KRAB"/>
    <property type="match status" value="1"/>
</dbReference>
<evidence type="ECO:0000256" key="6">
    <source>
        <dbReference type="SAM" id="MobiDB-lite"/>
    </source>
</evidence>
<feature type="domain" description="C2H2-type" evidence="7">
    <location>
        <begin position="437"/>
        <end position="464"/>
    </location>
</feature>
<evidence type="ECO:0000256" key="4">
    <source>
        <dbReference type="ARBA" id="ARBA00022833"/>
    </source>
</evidence>
<reference evidence="10" key="2">
    <citation type="submission" date="2025-08" db="UniProtKB">
        <authorList>
            <consortium name="RefSeq"/>
        </authorList>
    </citation>
    <scope>IDENTIFICATION</scope>
    <source>
        <tissue evidence="10">Blood</tissue>
    </source>
</reference>
<dbReference type="Pfam" id="PF01352">
    <property type="entry name" value="KRAB"/>
    <property type="match status" value="1"/>
</dbReference>
<feature type="domain" description="C2H2-type" evidence="7">
    <location>
        <begin position="306"/>
        <end position="333"/>
    </location>
</feature>
<evidence type="ECO:0000259" key="7">
    <source>
        <dbReference type="PROSITE" id="PS50157"/>
    </source>
</evidence>
<evidence type="ECO:0000313" key="10">
    <source>
        <dbReference type="RefSeq" id="XP_067148217.1"/>
    </source>
</evidence>
<dbReference type="InterPro" id="IPR036051">
    <property type="entry name" value="KRAB_dom_sf"/>
</dbReference>
<dbReference type="SUPFAM" id="SSF109640">
    <property type="entry name" value="KRAB domain (Kruppel-associated box)"/>
    <property type="match status" value="1"/>
</dbReference>
<dbReference type="PROSITE" id="PS50157">
    <property type="entry name" value="ZINC_FINGER_C2H2_2"/>
    <property type="match status" value="5"/>
</dbReference>
<dbReference type="Gene3D" id="6.10.140.140">
    <property type="match status" value="1"/>
</dbReference>
<dbReference type="RefSeq" id="XP_067148217.1">
    <property type="nucleotide sequence ID" value="XM_067292116.1"/>
</dbReference>
<sequence length="494" mass="54566">MAEQRGRLEELERRLESAEAALRPGGAWAPPLPPVPVTFDDVSVHFSEQEWASLDEWQKELYGSVMQGNYETLVSLYCALCKPDLLSRIEKGEEPCVPAQSDPERADVPVDPPAELDSPSCASNDALLQVKMEEESCEGNCGDLEENRSPADPPDCCAPHVPHGVLPVPVDFSQPTPSPPQPLCACSREVVDPNQSPSPPLAAADAVVGIAAEIQPVEVAAEKSPTPEMPLKRLEEEDVKDSGKGGQDPVDDVPEDPGKEVVPGLCKAAAHADPSHSVTSLGDPVESSCMGRTAACQRNSTREKFYTCPVCGKNFLLRINLIIHQRSHASWVPYICTHCGRSFRSKKKIRRHLHIRATKGSCLGSDAEECSGLAQCPASQSAAQNKGTVAEWEKSSPSRYPLPSRKVIYTCSECMENFSSQSFLILHQRMHTDQHLILCPCCNRSFAWASDFVRHHRIHTGERPYQCTECQKAFKRHHHLVVHRKTHARRERPY</sequence>
<dbReference type="PANTHER" id="PTHR24381:SF269">
    <property type="entry name" value="ZINC FINGER PROTEIN 398"/>
    <property type="match status" value="1"/>
</dbReference>
<feature type="domain" description="KRAB" evidence="8">
    <location>
        <begin position="37"/>
        <end position="108"/>
    </location>
</feature>
<dbReference type="Proteomes" id="UP001652627">
    <property type="component" value="Chromosome 2"/>
</dbReference>
<dbReference type="GeneID" id="106496050"/>
<keyword evidence="1" id="KW-0479">Metal-binding</keyword>
<dbReference type="Gene3D" id="3.30.160.60">
    <property type="entry name" value="Classic Zinc Finger"/>
    <property type="match status" value="4"/>
</dbReference>
<dbReference type="InterPro" id="IPR036236">
    <property type="entry name" value="Znf_C2H2_sf"/>
</dbReference>
<evidence type="ECO:0000256" key="5">
    <source>
        <dbReference type="PROSITE-ProRule" id="PRU00042"/>
    </source>
</evidence>
<dbReference type="InterPro" id="IPR013087">
    <property type="entry name" value="Znf_C2H2_type"/>
</dbReference>
<reference evidence="9" key="1">
    <citation type="submission" date="2025-05" db="UniProtKB">
        <authorList>
            <consortium name="RefSeq"/>
        </authorList>
    </citation>
    <scope>NUCLEOTIDE SEQUENCE [LARGE SCALE GENOMIC DNA]</scope>
</reference>
<feature type="domain" description="C2H2-type" evidence="7">
    <location>
        <begin position="465"/>
        <end position="492"/>
    </location>
</feature>
<dbReference type="SUPFAM" id="SSF57667">
    <property type="entry name" value="beta-beta-alpha zinc fingers"/>
    <property type="match status" value="3"/>
</dbReference>
<protein>
    <submittedName>
        <fullName evidence="10">Zinc finger protein 777-like isoform X1</fullName>
    </submittedName>
</protein>
<dbReference type="PANTHER" id="PTHR24381">
    <property type="entry name" value="ZINC FINGER PROTEIN"/>
    <property type="match status" value="1"/>
</dbReference>
<organism evidence="9 10">
    <name type="scientific">Apteryx mantelli</name>
    <name type="common">North Island brown kiwi</name>
    <dbReference type="NCBI Taxonomy" id="2696672"/>
    <lineage>
        <taxon>Eukaryota</taxon>
        <taxon>Metazoa</taxon>
        <taxon>Chordata</taxon>
        <taxon>Craniata</taxon>
        <taxon>Vertebrata</taxon>
        <taxon>Euteleostomi</taxon>
        <taxon>Archelosauria</taxon>
        <taxon>Archosauria</taxon>
        <taxon>Dinosauria</taxon>
        <taxon>Saurischia</taxon>
        <taxon>Theropoda</taxon>
        <taxon>Coelurosauria</taxon>
        <taxon>Aves</taxon>
        <taxon>Palaeognathae</taxon>
        <taxon>Apterygiformes</taxon>
        <taxon>Apterygidae</taxon>
        <taxon>Apteryx</taxon>
    </lineage>
</organism>
<keyword evidence="4" id="KW-0862">Zinc</keyword>
<name>A0ABM4E685_9AVES</name>
<feature type="compositionally biased region" description="Basic and acidic residues" evidence="6">
    <location>
        <begin position="230"/>
        <end position="243"/>
    </location>
</feature>
<dbReference type="CDD" id="cd07765">
    <property type="entry name" value="KRAB_A-box"/>
    <property type="match status" value="1"/>
</dbReference>
<dbReference type="SMART" id="SM00355">
    <property type="entry name" value="ZnF_C2H2"/>
    <property type="match status" value="5"/>
</dbReference>
<accession>A0ABM4E685</accession>
<evidence type="ECO:0000259" key="8">
    <source>
        <dbReference type="PROSITE" id="PS50805"/>
    </source>
</evidence>
<dbReference type="Pfam" id="PF00096">
    <property type="entry name" value="zf-C2H2"/>
    <property type="match status" value="3"/>
</dbReference>
<keyword evidence="3 5" id="KW-0863">Zinc-finger</keyword>
<keyword evidence="9" id="KW-1185">Reference proteome</keyword>
<gene>
    <name evidence="10" type="primary">LOC106496050</name>
</gene>
<evidence type="ECO:0000256" key="3">
    <source>
        <dbReference type="ARBA" id="ARBA00022771"/>
    </source>
</evidence>
<proteinExistence type="predicted"/>
<dbReference type="InterPro" id="IPR001909">
    <property type="entry name" value="KRAB"/>
</dbReference>
<dbReference type="PROSITE" id="PS00028">
    <property type="entry name" value="ZINC_FINGER_C2H2_1"/>
    <property type="match status" value="4"/>
</dbReference>
<feature type="domain" description="C2H2-type" evidence="7">
    <location>
        <begin position="409"/>
        <end position="436"/>
    </location>
</feature>
<evidence type="ECO:0000256" key="1">
    <source>
        <dbReference type="ARBA" id="ARBA00022723"/>
    </source>
</evidence>
<dbReference type="Pfam" id="PF13894">
    <property type="entry name" value="zf-C2H2_4"/>
    <property type="match status" value="1"/>
</dbReference>
<feature type="region of interest" description="Disordered" evidence="6">
    <location>
        <begin position="219"/>
        <end position="258"/>
    </location>
</feature>
<evidence type="ECO:0000256" key="2">
    <source>
        <dbReference type="ARBA" id="ARBA00022737"/>
    </source>
</evidence>